<dbReference type="InterPro" id="IPR038765">
    <property type="entry name" value="Papain-like_cys_pep_sf"/>
</dbReference>
<dbReference type="AlphaFoldDB" id="A0A6A5THE5"/>
<feature type="compositionally biased region" description="Basic and acidic residues" evidence="1">
    <location>
        <begin position="36"/>
        <end position="47"/>
    </location>
</feature>
<dbReference type="InterPro" id="IPR001394">
    <property type="entry name" value="Peptidase_C19_UCH"/>
</dbReference>
<evidence type="ECO:0000313" key="4">
    <source>
        <dbReference type="Proteomes" id="UP000800035"/>
    </source>
</evidence>
<dbReference type="Pfam" id="PF00443">
    <property type="entry name" value="UCH"/>
    <property type="match status" value="1"/>
</dbReference>
<reference evidence="3" key="1">
    <citation type="journal article" date="2020" name="Stud. Mycol.">
        <title>101 Dothideomycetes genomes: a test case for predicting lifestyles and emergence of pathogens.</title>
        <authorList>
            <person name="Haridas S."/>
            <person name="Albert R."/>
            <person name="Binder M."/>
            <person name="Bloem J."/>
            <person name="Labutti K."/>
            <person name="Salamov A."/>
            <person name="Andreopoulos B."/>
            <person name="Baker S."/>
            <person name="Barry K."/>
            <person name="Bills G."/>
            <person name="Bluhm B."/>
            <person name="Cannon C."/>
            <person name="Castanera R."/>
            <person name="Culley D."/>
            <person name="Daum C."/>
            <person name="Ezra D."/>
            <person name="Gonzalez J."/>
            <person name="Henrissat B."/>
            <person name="Kuo A."/>
            <person name="Liang C."/>
            <person name="Lipzen A."/>
            <person name="Lutzoni F."/>
            <person name="Magnuson J."/>
            <person name="Mondo S."/>
            <person name="Nolan M."/>
            <person name="Ohm R."/>
            <person name="Pangilinan J."/>
            <person name="Park H.-J."/>
            <person name="Ramirez L."/>
            <person name="Alfaro M."/>
            <person name="Sun H."/>
            <person name="Tritt A."/>
            <person name="Yoshinaga Y."/>
            <person name="Zwiers L.-H."/>
            <person name="Turgeon B."/>
            <person name="Goodwin S."/>
            <person name="Spatafora J."/>
            <person name="Crous P."/>
            <person name="Grigoriev I."/>
        </authorList>
    </citation>
    <scope>NUCLEOTIDE SEQUENCE</scope>
    <source>
        <strain evidence="3">CBS 675.92</strain>
    </source>
</reference>
<sequence length="302" mass="34447">MVGIAIRCNSNQTAAIERLSNDEREPRASRSKNRIHTGDDDHEEPEKNIERAIVNFPISNHDPTWELSDMPGELRGTVSNEKGIQSYAFQFAVAAYMEKPQYSGEAQQDAADWLHDFLGSFRNKHDAQAPTIDVLFQQQLQPTLTYLETDEEWFVTARELLKSHLSGWSVDASCPQSNCDCSPSQALTFVQLPQHLIFKFDRTQTSEQNYDSQDSDVHHHVRLNYVMDHGDWSIKILGRFLADGRESLYRLRSVICEVYDEKSDHKNHVAVTCTEGSNGGWWQCENEKVTPTDDGPSLQNDK</sequence>
<evidence type="ECO:0000256" key="1">
    <source>
        <dbReference type="SAM" id="MobiDB-lite"/>
    </source>
</evidence>
<organism evidence="3 4">
    <name type="scientific">Byssothecium circinans</name>
    <dbReference type="NCBI Taxonomy" id="147558"/>
    <lineage>
        <taxon>Eukaryota</taxon>
        <taxon>Fungi</taxon>
        <taxon>Dikarya</taxon>
        <taxon>Ascomycota</taxon>
        <taxon>Pezizomycotina</taxon>
        <taxon>Dothideomycetes</taxon>
        <taxon>Pleosporomycetidae</taxon>
        <taxon>Pleosporales</taxon>
        <taxon>Massarineae</taxon>
        <taxon>Massarinaceae</taxon>
        <taxon>Byssothecium</taxon>
    </lineage>
</organism>
<keyword evidence="4" id="KW-1185">Reference proteome</keyword>
<dbReference type="CDD" id="cd02257">
    <property type="entry name" value="Peptidase_C19"/>
    <property type="match status" value="1"/>
</dbReference>
<dbReference type="SUPFAM" id="SSF54001">
    <property type="entry name" value="Cysteine proteinases"/>
    <property type="match status" value="1"/>
</dbReference>
<feature type="domain" description="Peptidase C19 ubiquitin carboxyl-terminal hydrolase" evidence="2">
    <location>
        <begin position="82"/>
        <end position="295"/>
    </location>
</feature>
<feature type="compositionally biased region" description="Basic and acidic residues" evidence="1">
    <location>
        <begin position="19"/>
        <end position="28"/>
    </location>
</feature>
<gene>
    <name evidence="3" type="ORF">CC80DRAFT_508694</name>
</gene>
<accession>A0A6A5THE5</accession>
<feature type="region of interest" description="Disordered" evidence="1">
    <location>
        <begin position="18"/>
        <end position="47"/>
    </location>
</feature>
<dbReference type="GO" id="GO:0016579">
    <property type="term" value="P:protein deubiquitination"/>
    <property type="evidence" value="ECO:0007669"/>
    <property type="project" value="InterPro"/>
</dbReference>
<proteinExistence type="predicted"/>
<evidence type="ECO:0000313" key="3">
    <source>
        <dbReference type="EMBL" id="KAF1951788.1"/>
    </source>
</evidence>
<evidence type="ECO:0000259" key="2">
    <source>
        <dbReference type="Pfam" id="PF00443"/>
    </source>
</evidence>
<dbReference type="Proteomes" id="UP000800035">
    <property type="component" value="Unassembled WGS sequence"/>
</dbReference>
<dbReference type="EMBL" id="ML977015">
    <property type="protein sequence ID" value="KAF1951788.1"/>
    <property type="molecule type" value="Genomic_DNA"/>
</dbReference>
<protein>
    <recommendedName>
        <fullName evidence="2">Peptidase C19 ubiquitin carboxyl-terminal hydrolase domain-containing protein</fullName>
    </recommendedName>
</protein>
<name>A0A6A5THE5_9PLEO</name>
<dbReference type="Gene3D" id="3.90.70.10">
    <property type="entry name" value="Cysteine proteinases"/>
    <property type="match status" value="1"/>
</dbReference>
<dbReference type="GO" id="GO:0004843">
    <property type="term" value="F:cysteine-type deubiquitinase activity"/>
    <property type="evidence" value="ECO:0007669"/>
    <property type="project" value="InterPro"/>
</dbReference>